<proteinExistence type="predicted"/>
<dbReference type="InterPro" id="IPR002925">
    <property type="entry name" value="Dienelactn_hydro"/>
</dbReference>
<dbReference type="GO" id="GO:0016787">
    <property type="term" value="F:hydrolase activity"/>
    <property type="evidence" value="ECO:0007669"/>
    <property type="project" value="UniProtKB-KW"/>
</dbReference>
<dbReference type="RefSeq" id="WP_127741994.1">
    <property type="nucleotide sequence ID" value="NZ_SACN01000001.1"/>
</dbReference>
<accession>A0A437M6W6</accession>
<gene>
    <name evidence="2" type="ORF">EOD43_05920</name>
</gene>
<keyword evidence="2" id="KW-0378">Hydrolase</keyword>
<keyword evidence="3" id="KW-1185">Reference proteome</keyword>
<sequence length="297" mass="31322">MTDDLKARAIALYDRFTHVHHDRRAFMGEMTKLAGSAAAAQALIATIAADPAAAVVIAEDDKRLDAKMVGWKGANGHTLTGYMAIPKKHAKKPAAVLVVHENRGLQPYTKDVARRLAIAGFVGVAIDFLSPQGGTPTDEDKARTMIGALDMPMTIADGVATVDWLSKHKLLNGKVGVVGFCWGGAMADRLAVACGPTLAAACAFYGPPPPPSEAAKVKAASLLHYAGTDDRVNAGAGPWVDALKAAGAEVTRYDYPGTQHAFHNDTSAARFNAEAATLAWDRTIAFFKEKLATESGK</sequence>
<dbReference type="OrthoDB" id="9771666at2"/>
<dbReference type="PANTHER" id="PTHR46623">
    <property type="entry name" value="CARBOXYMETHYLENEBUTENOLIDASE-RELATED"/>
    <property type="match status" value="1"/>
</dbReference>
<evidence type="ECO:0000259" key="1">
    <source>
        <dbReference type="Pfam" id="PF01738"/>
    </source>
</evidence>
<organism evidence="2 3">
    <name type="scientific">Sphingomonas crocodyli</name>
    <dbReference type="NCBI Taxonomy" id="1979270"/>
    <lineage>
        <taxon>Bacteria</taxon>
        <taxon>Pseudomonadati</taxon>
        <taxon>Pseudomonadota</taxon>
        <taxon>Alphaproteobacteria</taxon>
        <taxon>Sphingomonadales</taxon>
        <taxon>Sphingomonadaceae</taxon>
        <taxon>Sphingomonas</taxon>
    </lineage>
</organism>
<protein>
    <submittedName>
        <fullName evidence="2">Dienelactone hydrolase family protein</fullName>
    </submittedName>
</protein>
<dbReference type="Gene3D" id="3.40.50.1820">
    <property type="entry name" value="alpha/beta hydrolase"/>
    <property type="match status" value="1"/>
</dbReference>
<dbReference type="EMBL" id="SACN01000001">
    <property type="protein sequence ID" value="RVT93412.1"/>
    <property type="molecule type" value="Genomic_DNA"/>
</dbReference>
<dbReference type="SUPFAM" id="SSF53474">
    <property type="entry name" value="alpha/beta-Hydrolases"/>
    <property type="match status" value="1"/>
</dbReference>
<reference evidence="2 3" key="1">
    <citation type="submission" date="2019-01" db="EMBL/GenBank/DDBJ databases">
        <authorList>
            <person name="Chen W.-M."/>
        </authorList>
    </citation>
    <scope>NUCLEOTIDE SEQUENCE [LARGE SCALE GENOMIC DNA]</scope>
    <source>
        <strain evidence="2 3">CCP-7</strain>
    </source>
</reference>
<dbReference type="Pfam" id="PF01738">
    <property type="entry name" value="DLH"/>
    <property type="match status" value="1"/>
</dbReference>
<feature type="domain" description="Dienelactone hydrolase" evidence="1">
    <location>
        <begin position="80"/>
        <end position="289"/>
    </location>
</feature>
<dbReference type="InterPro" id="IPR029058">
    <property type="entry name" value="AB_hydrolase_fold"/>
</dbReference>
<dbReference type="PANTHER" id="PTHR46623:SF6">
    <property type="entry name" value="ALPHA_BETA-HYDROLASES SUPERFAMILY PROTEIN"/>
    <property type="match status" value="1"/>
</dbReference>
<dbReference type="Proteomes" id="UP000282971">
    <property type="component" value="Unassembled WGS sequence"/>
</dbReference>
<dbReference type="AlphaFoldDB" id="A0A437M6W6"/>
<dbReference type="InterPro" id="IPR051049">
    <property type="entry name" value="Dienelactone_hydrolase-like"/>
</dbReference>
<evidence type="ECO:0000313" key="3">
    <source>
        <dbReference type="Proteomes" id="UP000282971"/>
    </source>
</evidence>
<comment type="caution">
    <text evidence="2">The sequence shown here is derived from an EMBL/GenBank/DDBJ whole genome shotgun (WGS) entry which is preliminary data.</text>
</comment>
<name>A0A437M6W6_9SPHN</name>
<evidence type="ECO:0000313" key="2">
    <source>
        <dbReference type="EMBL" id="RVT93412.1"/>
    </source>
</evidence>